<comment type="caution">
    <text evidence="1">The sequence shown here is derived from an EMBL/GenBank/DDBJ whole genome shotgun (WGS) entry which is preliminary data.</text>
</comment>
<dbReference type="AlphaFoldDB" id="A0A080ZTZ6"/>
<protein>
    <submittedName>
        <fullName evidence="1">Uncharacterized protein</fullName>
    </submittedName>
</protein>
<reference evidence="1 2" key="1">
    <citation type="submission" date="2013-11" db="EMBL/GenBank/DDBJ databases">
        <title>The Genome Sequence of Phytophthora parasitica P1976.</title>
        <authorList>
            <consortium name="The Broad Institute Genomics Platform"/>
            <person name="Russ C."/>
            <person name="Tyler B."/>
            <person name="Panabieres F."/>
            <person name="Shan W."/>
            <person name="Tripathy S."/>
            <person name="Grunwald N."/>
            <person name="Machado M."/>
            <person name="Johnson C.S."/>
            <person name="Walker B."/>
            <person name="Young S."/>
            <person name="Zeng Q."/>
            <person name="Gargeya S."/>
            <person name="Fitzgerald M."/>
            <person name="Haas B."/>
            <person name="Abouelleil A."/>
            <person name="Allen A.W."/>
            <person name="Alvarado L."/>
            <person name="Arachchi H.M."/>
            <person name="Berlin A.M."/>
            <person name="Chapman S.B."/>
            <person name="Gainer-Dewar J."/>
            <person name="Goldberg J."/>
            <person name="Griggs A."/>
            <person name="Gujja S."/>
            <person name="Hansen M."/>
            <person name="Howarth C."/>
            <person name="Imamovic A."/>
            <person name="Ireland A."/>
            <person name="Larimer J."/>
            <person name="McCowan C."/>
            <person name="Murphy C."/>
            <person name="Pearson M."/>
            <person name="Poon T.W."/>
            <person name="Priest M."/>
            <person name="Roberts A."/>
            <person name="Saif S."/>
            <person name="Shea T."/>
            <person name="Sisk P."/>
            <person name="Sykes S."/>
            <person name="Wortman J."/>
            <person name="Nusbaum C."/>
            <person name="Birren B."/>
        </authorList>
    </citation>
    <scope>NUCLEOTIDE SEQUENCE [LARGE SCALE GENOMIC DNA]</scope>
    <source>
        <strain evidence="1 2">P1976</strain>
    </source>
</reference>
<name>A0A080ZTZ6_PHYNI</name>
<evidence type="ECO:0000313" key="1">
    <source>
        <dbReference type="EMBL" id="ETO70107.1"/>
    </source>
</evidence>
<organism evidence="1 2">
    <name type="scientific">Phytophthora nicotianae P1976</name>
    <dbReference type="NCBI Taxonomy" id="1317066"/>
    <lineage>
        <taxon>Eukaryota</taxon>
        <taxon>Sar</taxon>
        <taxon>Stramenopiles</taxon>
        <taxon>Oomycota</taxon>
        <taxon>Peronosporomycetes</taxon>
        <taxon>Peronosporales</taxon>
        <taxon>Peronosporaceae</taxon>
        <taxon>Phytophthora</taxon>
    </lineage>
</organism>
<accession>A0A080ZTZ6</accession>
<dbReference type="EMBL" id="ANJA01002412">
    <property type="protein sequence ID" value="ETO70107.1"/>
    <property type="molecule type" value="Genomic_DNA"/>
</dbReference>
<proteinExistence type="predicted"/>
<sequence length="34" mass="3669">SVQYESVSISSALPLGSYCSRVKSPDDSKKLSYS</sequence>
<gene>
    <name evidence="1" type="ORF">F444_13401</name>
</gene>
<feature type="non-terminal residue" evidence="1">
    <location>
        <position position="1"/>
    </location>
</feature>
<evidence type="ECO:0000313" key="2">
    <source>
        <dbReference type="Proteomes" id="UP000028582"/>
    </source>
</evidence>
<dbReference type="Proteomes" id="UP000028582">
    <property type="component" value="Unassembled WGS sequence"/>
</dbReference>